<dbReference type="Gene3D" id="1.50.40.10">
    <property type="entry name" value="Mitochondrial carrier domain"/>
    <property type="match status" value="1"/>
</dbReference>
<evidence type="ECO:0000256" key="6">
    <source>
        <dbReference type="ARBA" id="ARBA00022989"/>
    </source>
</evidence>
<keyword evidence="5" id="KW-0677">Repeat</keyword>
<dbReference type="EMBL" id="JAIWYP010000002">
    <property type="protein sequence ID" value="KAH3864151.1"/>
    <property type="molecule type" value="Genomic_DNA"/>
</dbReference>
<feature type="repeat" description="Solcar" evidence="8">
    <location>
        <begin position="200"/>
        <end position="284"/>
    </location>
</feature>
<dbReference type="OrthoDB" id="448427at2759"/>
<dbReference type="InterPro" id="IPR002067">
    <property type="entry name" value="MCP"/>
</dbReference>
<evidence type="ECO:0008006" key="13">
    <source>
        <dbReference type="Google" id="ProtNLM"/>
    </source>
</evidence>
<reference evidence="11" key="1">
    <citation type="journal article" date="2019" name="bioRxiv">
        <title>The Genome of the Zebra Mussel, Dreissena polymorpha: A Resource for Invasive Species Research.</title>
        <authorList>
            <person name="McCartney M.A."/>
            <person name="Auch B."/>
            <person name="Kono T."/>
            <person name="Mallez S."/>
            <person name="Zhang Y."/>
            <person name="Obille A."/>
            <person name="Becker A."/>
            <person name="Abrahante J.E."/>
            <person name="Garbe J."/>
            <person name="Badalamenti J.P."/>
            <person name="Herman A."/>
            <person name="Mangelson H."/>
            <person name="Liachko I."/>
            <person name="Sullivan S."/>
            <person name="Sone E.D."/>
            <person name="Koren S."/>
            <person name="Silverstein K.A.T."/>
            <person name="Beckman K.B."/>
            <person name="Gohl D.M."/>
        </authorList>
    </citation>
    <scope>NUCLEOTIDE SEQUENCE</scope>
    <source>
        <strain evidence="11">Duluth1</strain>
        <tissue evidence="11">Whole animal</tissue>
    </source>
</reference>
<keyword evidence="6 10" id="KW-1133">Transmembrane helix</keyword>
<comment type="similarity">
    <text evidence="2 9">Belongs to the mitochondrial carrier (TC 2.A.29) family.</text>
</comment>
<dbReference type="InterPro" id="IPR023395">
    <property type="entry name" value="MCP_dom_sf"/>
</dbReference>
<protein>
    <recommendedName>
        <fullName evidence="13">Mitochondrial dicarboxylate carrier</fullName>
    </recommendedName>
</protein>
<dbReference type="PROSITE" id="PS50920">
    <property type="entry name" value="SOLCAR"/>
    <property type="match status" value="3"/>
</dbReference>
<dbReference type="Pfam" id="PF00153">
    <property type="entry name" value="Mito_carr"/>
    <property type="match status" value="3"/>
</dbReference>
<dbReference type="GO" id="GO:0016020">
    <property type="term" value="C:membrane"/>
    <property type="evidence" value="ECO:0007669"/>
    <property type="project" value="UniProtKB-SubCell"/>
</dbReference>
<dbReference type="PANTHER" id="PTHR45618">
    <property type="entry name" value="MITOCHONDRIAL DICARBOXYLATE CARRIER-RELATED"/>
    <property type="match status" value="1"/>
</dbReference>
<dbReference type="Proteomes" id="UP000828390">
    <property type="component" value="Unassembled WGS sequence"/>
</dbReference>
<sequence>MTATVDKTKRIERWYFGGVASAMAACCTHPLDLLKVHIQTQQGKLSLFSMAKKLFKTDGVLGFYNGLSASVMRQLTYSMTRFAVYDFGRKSLTRDRRAMPFYEKVGLAGLAGAMGGFVGTPADMINVRMQNDVKLPPEQRRAYKHAIDGLVRVIREEGPLKLFNGATMATTRAVCVTVGQLACYDQIKGMLLGTPLFKKDNEMLHFASSFTAGGIATLLTMPLDVMKTRMMNAPPGTYSSIFACFKDIAVNGPQGFFKGFMPAFVRLGPHTVLTFMFLEQIRMNFGDDPPQKH</sequence>
<gene>
    <name evidence="11" type="ORF">DPMN_027166</name>
</gene>
<organism evidence="11 12">
    <name type="scientific">Dreissena polymorpha</name>
    <name type="common">Zebra mussel</name>
    <name type="synonym">Mytilus polymorpha</name>
    <dbReference type="NCBI Taxonomy" id="45954"/>
    <lineage>
        <taxon>Eukaryota</taxon>
        <taxon>Metazoa</taxon>
        <taxon>Spiralia</taxon>
        <taxon>Lophotrochozoa</taxon>
        <taxon>Mollusca</taxon>
        <taxon>Bivalvia</taxon>
        <taxon>Autobranchia</taxon>
        <taxon>Heteroconchia</taxon>
        <taxon>Euheterodonta</taxon>
        <taxon>Imparidentia</taxon>
        <taxon>Neoheterodontei</taxon>
        <taxon>Myida</taxon>
        <taxon>Dreissenoidea</taxon>
        <taxon>Dreissenidae</taxon>
        <taxon>Dreissena</taxon>
    </lineage>
</organism>
<evidence type="ECO:0000256" key="9">
    <source>
        <dbReference type="RuleBase" id="RU000488"/>
    </source>
</evidence>
<dbReference type="AlphaFoldDB" id="A0A9D4RD79"/>
<evidence type="ECO:0000256" key="8">
    <source>
        <dbReference type="PROSITE-ProRule" id="PRU00282"/>
    </source>
</evidence>
<keyword evidence="12" id="KW-1185">Reference proteome</keyword>
<reference evidence="11" key="2">
    <citation type="submission" date="2020-11" db="EMBL/GenBank/DDBJ databases">
        <authorList>
            <person name="McCartney M.A."/>
            <person name="Auch B."/>
            <person name="Kono T."/>
            <person name="Mallez S."/>
            <person name="Becker A."/>
            <person name="Gohl D.M."/>
            <person name="Silverstein K.A.T."/>
            <person name="Koren S."/>
            <person name="Bechman K.B."/>
            <person name="Herman A."/>
            <person name="Abrahante J.E."/>
            <person name="Garbe J."/>
        </authorList>
    </citation>
    <scope>NUCLEOTIDE SEQUENCE</scope>
    <source>
        <strain evidence="11">Duluth1</strain>
        <tissue evidence="11">Whole animal</tissue>
    </source>
</reference>
<dbReference type="PRINTS" id="PR00926">
    <property type="entry name" value="MITOCARRIER"/>
</dbReference>
<evidence type="ECO:0000256" key="5">
    <source>
        <dbReference type="ARBA" id="ARBA00022737"/>
    </source>
</evidence>
<evidence type="ECO:0000313" key="11">
    <source>
        <dbReference type="EMBL" id="KAH3864151.1"/>
    </source>
</evidence>
<keyword evidence="7 8" id="KW-0472">Membrane</keyword>
<dbReference type="InterPro" id="IPR050391">
    <property type="entry name" value="Mito_Metabolite_Transporter"/>
</dbReference>
<accession>A0A9D4RD79</accession>
<keyword evidence="4 8" id="KW-0812">Transmembrane</keyword>
<feature type="transmembrane region" description="Helical" evidence="10">
    <location>
        <begin position="203"/>
        <end position="221"/>
    </location>
</feature>
<dbReference type="GO" id="GO:0055085">
    <property type="term" value="P:transmembrane transport"/>
    <property type="evidence" value="ECO:0007669"/>
    <property type="project" value="InterPro"/>
</dbReference>
<evidence type="ECO:0000256" key="2">
    <source>
        <dbReference type="ARBA" id="ARBA00006375"/>
    </source>
</evidence>
<dbReference type="SUPFAM" id="SSF103506">
    <property type="entry name" value="Mitochondrial carrier"/>
    <property type="match status" value="1"/>
</dbReference>
<feature type="repeat" description="Solcar" evidence="8">
    <location>
        <begin position="103"/>
        <end position="190"/>
    </location>
</feature>
<evidence type="ECO:0000256" key="10">
    <source>
        <dbReference type="SAM" id="Phobius"/>
    </source>
</evidence>
<comment type="subcellular location">
    <subcellularLocation>
        <location evidence="1">Membrane</location>
        <topology evidence="1">Multi-pass membrane protein</topology>
    </subcellularLocation>
</comment>
<evidence type="ECO:0000256" key="4">
    <source>
        <dbReference type="ARBA" id="ARBA00022692"/>
    </source>
</evidence>
<keyword evidence="3 9" id="KW-0813">Transport</keyword>
<comment type="caution">
    <text evidence="11">The sequence shown here is derived from an EMBL/GenBank/DDBJ whole genome shotgun (WGS) entry which is preliminary data.</text>
</comment>
<evidence type="ECO:0000256" key="7">
    <source>
        <dbReference type="ARBA" id="ARBA00023136"/>
    </source>
</evidence>
<proteinExistence type="inferred from homology"/>
<evidence type="ECO:0000256" key="3">
    <source>
        <dbReference type="ARBA" id="ARBA00022448"/>
    </source>
</evidence>
<dbReference type="InterPro" id="IPR018108">
    <property type="entry name" value="MCP_transmembrane"/>
</dbReference>
<evidence type="ECO:0000313" key="12">
    <source>
        <dbReference type="Proteomes" id="UP000828390"/>
    </source>
</evidence>
<evidence type="ECO:0000256" key="1">
    <source>
        <dbReference type="ARBA" id="ARBA00004141"/>
    </source>
</evidence>
<dbReference type="PROSITE" id="PS51257">
    <property type="entry name" value="PROKAR_LIPOPROTEIN"/>
    <property type="match status" value="1"/>
</dbReference>
<name>A0A9D4RD79_DREPO</name>
<feature type="repeat" description="Solcar" evidence="8">
    <location>
        <begin position="8"/>
        <end position="91"/>
    </location>
</feature>